<gene>
    <name evidence="1" type="ORF">B1812_13460</name>
</gene>
<reference evidence="1 2" key="1">
    <citation type="submission" date="2017-02" db="EMBL/GenBank/DDBJ databases">
        <authorList>
            <person name="Peterson S.W."/>
        </authorList>
    </citation>
    <scope>NUCLEOTIDE SEQUENCE [LARGE SCALE GENOMIC DNA]</scope>
    <source>
        <strain evidence="1 2">S285</strain>
    </source>
</reference>
<sequence>MFLPFVSGKDRRIFGFSDSASPVDPASGGIGVAAQLNSLRIWRERRRSTGDASGVDWEARDARLGLRP</sequence>
<accession>A0A1W6MWE9</accession>
<dbReference type="STRING" id="655015.B1812_13460"/>
<evidence type="ECO:0000313" key="2">
    <source>
        <dbReference type="Proteomes" id="UP000193978"/>
    </source>
</evidence>
<dbReference type="AlphaFoldDB" id="A0A1W6MWE9"/>
<organism evidence="1 2">
    <name type="scientific">Methylocystis bryophila</name>
    <dbReference type="NCBI Taxonomy" id="655015"/>
    <lineage>
        <taxon>Bacteria</taxon>
        <taxon>Pseudomonadati</taxon>
        <taxon>Pseudomonadota</taxon>
        <taxon>Alphaproteobacteria</taxon>
        <taxon>Hyphomicrobiales</taxon>
        <taxon>Methylocystaceae</taxon>
        <taxon>Methylocystis</taxon>
    </lineage>
</organism>
<evidence type="ECO:0000313" key="1">
    <source>
        <dbReference type="EMBL" id="ARN81924.1"/>
    </source>
</evidence>
<keyword evidence="2" id="KW-1185">Reference proteome</keyword>
<name>A0A1W6MWE9_9HYPH</name>
<proteinExistence type="predicted"/>
<dbReference type="Proteomes" id="UP000193978">
    <property type="component" value="Chromosome"/>
</dbReference>
<dbReference type="KEGG" id="mbry:B1812_13460"/>
<protein>
    <submittedName>
        <fullName evidence="1">Uncharacterized protein</fullName>
    </submittedName>
</protein>
<dbReference type="EMBL" id="CP019948">
    <property type="protein sequence ID" value="ARN81924.1"/>
    <property type="molecule type" value="Genomic_DNA"/>
</dbReference>